<feature type="transmembrane region" description="Helical" evidence="1">
    <location>
        <begin position="203"/>
        <end position="221"/>
    </location>
</feature>
<gene>
    <name evidence="6" type="primary">cpsM</name>
    <name evidence="2" type="ORF">YS100.seq-orf00016</name>
    <name evidence="3" type="ORF">YS95.seq-orf00016</name>
    <name evidence="4" type="ORF">YS96.seq-orf00016</name>
    <name evidence="5" type="ORF">YS97.seq-orf00016</name>
    <name evidence="6" type="ORF">YS98.seq-orf00016</name>
    <name evidence="7" type="ORF">YS99.seq-orf00016</name>
</gene>
<dbReference type="InterPro" id="IPR029468">
    <property type="entry name" value="O-ag_pol_Wzy"/>
</dbReference>
<dbReference type="EMBL" id="KM972295">
    <property type="protein sequence ID" value="AKE80736.1"/>
    <property type="molecule type" value="Genomic_DNA"/>
</dbReference>
<feature type="transmembrane region" description="Helical" evidence="1">
    <location>
        <begin position="417"/>
        <end position="436"/>
    </location>
</feature>
<evidence type="ECO:0000256" key="1">
    <source>
        <dbReference type="SAM" id="Phobius"/>
    </source>
</evidence>
<keyword evidence="1" id="KW-1133">Transmembrane helix</keyword>
<name>A0A0F6S336_STRSU</name>
<dbReference type="EMBL" id="KM972222">
    <property type="protein sequence ID" value="AKE79108.1"/>
    <property type="molecule type" value="Genomic_DNA"/>
</dbReference>
<feature type="transmembrane region" description="Helical" evidence="1">
    <location>
        <begin position="120"/>
        <end position="142"/>
    </location>
</feature>
<feature type="transmembrane region" description="Helical" evidence="1">
    <location>
        <begin position="287"/>
        <end position="307"/>
    </location>
</feature>
<feature type="transmembrane region" description="Helical" evidence="1">
    <location>
        <begin position="16"/>
        <end position="35"/>
    </location>
</feature>
<feature type="transmembrane region" description="Helical" evidence="1">
    <location>
        <begin position="472"/>
        <end position="491"/>
    </location>
</feature>
<keyword evidence="1" id="KW-0472">Membrane</keyword>
<dbReference type="EMBL" id="KM972298">
    <property type="protein sequence ID" value="AKE80802.1"/>
    <property type="molecule type" value="Genomic_DNA"/>
</dbReference>
<feature type="transmembrane region" description="Helical" evidence="1">
    <location>
        <begin position="228"/>
        <end position="245"/>
    </location>
</feature>
<feature type="transmembrane region" description="Helical" evidence="1">
    <location>
        <begin position="251"/>
        <end position="267"/>
    </location>
</feature>
<keyword evidence="1" id="KW-0812">Transmembrane</keyword>
<evidence type="ECO:0000313" key="5">
    <source>
        <dbReference type="EMBL" id="AKE80780.1"/>
    </source>
</evidence>
<dbReference type="EMBL" id="KM972296">
    <property type="protein sequence ID" value="AKE80758.1"/>
    <property type="molecule type" value="Genomic_DNA"/>
</dbReference>
<evidence type="ECO:0000313" key="4">
    <source>
        <dbReference type="EMBL" id="AKE80758.1"/>
    </source>
</evidence>
<evidence type="ECO:0000313" key="2">
    <source>
        <dbReference type="EMBL" id="AKE79108.1"/>
    </source>
</evidence>
<evidence type="ECO:0000313" key="3">
    <source>
        <dbReference type="EMBL" id="AKE80736.1"/>
    </source>
</evidence>
<organism evidence="6">
    <name type="scientific">Streptococcus suis</name>
    <dbReference type="NCBI Taxonomy" id="1307"/>
    <lineage>
        <taxon>Bacteria</taxon>
        <taxon>Bacillati</taxon>
        <taxon>Bacillota</taxon>
        <taxon>Bacilli</taxon>
        <taxon>Lactobacillales</taxon>
        <taxon>Streptococcaceae</taxon>
        <taxon>Streptococcus</taxon>
    </lineage>
</organism>
<feature type="transmembrane region" description="Helical" evidence="1">
    <location>
        <begin position="163"/>
        <end position="183"/>
    </location>
</feature>
<dbReference type="EMBL" id="KM972297">
    <property type="protein sequence ID" value="AKE80780.1"/>
    <property type="molecule type" value="Genomic_DNA"/>
</dbReference>
<accession>A0A0F6S336</accession>
<dbReference type="Pfam" id="PF14296">
    <property type="entry name" value="O-ag_pol_Wzy"/>
    <property type="match status" value="1"/>
</dbReference>
<feature type="transmembrane region" description="Helical" evidence="1">
    <location>
        <begin position="47"/>
        <end position="67"/>
    </location>
</feature>
<proteinExistence type="predicted"/>
<protein>
    <submittedName>
        <fullName evidence="6">Wzy</fullName>
    </submittedName>
</protein>
<evidence type="ECO:0000313" key="7">
    <source>
        <dbReference type="EMBL" id="AKE80824.1"/>
    </source>
</evidence>
<dbReference type="EMBL" id="KM972299">
    <property type="protein sequence ID" value="AKE80824.1"/>
    <property type="molecule type" value="Genomic_DNA"/>
</dbReference>
<evidence type="ECO:0000313" key="6">
    <source>
        <dbReference type="EMBL" id="AKE80802.1"/>
    </source>
</evidence>
<feature type="transmembrane region" description="Helical" evidence="1">
    <location>
        <begin position="79"/>
        <end position="100"/>
    </location>
</feature>
<dbReference type="AlphaFoldDB" id="A0A0F6S336"/>
<reference evidence="6" key="1">
    <citation type="journal article" date="2015" name="Appl. Environ. Microbiol.">
        <title>Eight Novel Capsular Polysaccharide Synthesis Gene Loci Identified in Nontypeable Streptococcus suis Isolates.</title>
        <authorList>
            <person name="Zheng H."/>
            <person name="Ji S."/>
            <person name="Liu Z."/>
            <person name="Lan R."/>
            <person name="Huang Y."/>
            <person name="Bai X."/>
            <person name="Gottschalk M."/>
            <person name="Xu J."/>
        </authorList>
    </citation>
    <scope>NUCLEOTIDE SEQUENCE</scope>
    <source>
        <strain evidence="2">YS100_seq</strain>
        <strain evidence="3">YS95_seq</strain>
        <strain evidence="4">YS96_seq</strain>
        <strain evidence="5">YS97_seq</strain>
        <strain evidence="6">YS98_seq</strain>
        <strain evidence="7">YS99_seq</strain>
    </source>
</reference>
<sequence>MKEALVLRIKNELKGYILLFMVLSVVYFFASLYFIDIHTQNYNNCKFLIMLFSWLGIFQLFFTLSSIKRNFGSYISLYSIFYMFLFIFSYGQFIMWALGFHYDAEMTVSRHVRFIDENTVVRIQVMSLHLLSIFHLFALFAFGKNNSIKNEVQDVVFRDISRLIATPMIIVSFVINLYVSIVSFGTAANNGYLATFDINLPVLLKYFSYMFIPAIFLNLIVHNFSKKSFFILSGIFLIYAIPLAIAGDRGSWIYFLGPWLWCYFFRVDIQKQVMAPDKYKWQRKKKIFRMLIIVLTALYVSSVFVSVRDVGYSVLVKEDFEFTWESLYRPFVKPFFEMGQSARILGIIIQDGLDKTYNYGNTFIADVLGMTLSSVKTWFGYPEWYVENWMSSDYLGMVNYGVGFSSFAEAYLNGGVYFSWFYMAIFGWFIGSLLNVSSVPGQSSSKRVFVALSATSVLGPSVRATLDFWLRQFFWGVLLLLLVCWGIGIFAKESISKRVARY</sequence>
<feature type="transmembrane region" description="Helical" evidence="1">
    <location>
        <begin position="448"/>
        <end position="466"/>
    </location>
</feature>